<comment type="caution">
    <text evidence="7">The sequence shown here is derived from an EMBL/GenBank/DDBJ whole genome shotgun (WGS) entry which is preliminary data.</text>
</comment>
<evidence type="ECO:0000256" key="5">
    <source>
        <dbReference type="SAM" id="MobiDB-lite"/>
    </source>
</evidence>
<reference evidence="7" key="2">
    <citation type="submission" date="2023-05" db="EMBL/GenBank/DDBJ databases">
        <authorList>
            <consortium name="Lawrence Berkeley National Laboratory"/>
            <person name="Steindorff A."/>
            <person name="Hensen N."/>
            <person name="Bonometti L."/>
            <person name="Westerberg I."/>
            <person name="Brannstrom I.O."/>
            <person name="Guillou S."/>
            <person name="Cros-Aarteil S."/>
            <person name="Calhoun S."/>
            <person name="Haridas S."/>
            <person name="Kuo A."/>
            <person name="Mondo S."/>
            <person name="Pangilinan J."/>
            <person name="Riley R."/>
            <person name="Labutti K."/>
            <person name="Andreopoulos B."/>
            <person name="Lipzen A."/>
            <person name="Chen C."/>
            <person name="Yanf M."/>
            <person name="Daum C."/>
            <person name="Ng V."/>
            <person name="Clum A."/>
            <person name="Ohm R."/>
            <person name="Martin F."/>
            <person name="Silar P."/>
            <person name="Natvig D."/>
            <person name="Lalanne C."/>
            <person name="Gautier V."/>
            <person name="Ament-Velasquez S.L."/>
            <person name="Kruys A."/>
            <person name="Hutchinson M.I."/>
            <person name="Powell A.J."/>
            <person name="Barry K."/>
            <person name="Miller A.N."/>
            <person name="Grigoriev I.V."/>
            <person name="Debuchy R."/>
            <person name="Gladieux P."/>
            <person name="Thoren M.H."/>
            <person name="Johannesson H."/>
        </authorList>
    </citation>
    <scope>NUCLEOTIDE SEQUENCE</scope>
    <source>
        <strain evidence="7">CBS 538.74</strain>
    </source>
</reference>
<feature type="compositionally biased region" description="Low complexity" evidence="5">
    <location>
        <begin position="72"/>
        <end position="83"/>
    </location>
</feature>
<reference evidence="7" key="1">
    <citation type="journal article" date="2023" name="Mol. Phylogenet. Evol.">
        <title>Genome-scale phylogeny and comparative genomics of the fungal order Sordariales.</title>
        <authorList>
            <person name="Hensen N."/>
            <person name="Bonometti L."/>
            <person name="Westerberg I."/>
            <person name="Brannstrom I.O."/>
            <person name="Guillou S."/>
            <person name="Cros-Aarteil S."/>
            <person name="Calhoun S."/>
            <person name="Haridas S."/>
            <person name="Kuo A."/>
            <person name="Mondo S."/>
            <person name="Pangilinan J."/>
            <person name="Riley R."/>
            <person name="LaButti K."/>
            <person name="Andreopoulos B."/>
            <person name="Lipzen A."/>
            <person name="Chen C."/>
            <person name="Yan M."/>
            <person name="Daum C."/>
            <person name="Ng V."/>
            <person name="Clum A."/>
            <person name="Steindorff A."/>
            <person name="Ohm R.A."/>
            <person name="Martin F."/>
            <person name="Silar P."/>
            <person name="Natvig D.O."/>
            <person name="Lalanne C."/>
            <person name="Gautier V."/>
            <person name="Ament-Velasquez S.L."/>
            <person name="Kruys A."/>
            <person name="Hutchinson M.I."/>
            <person name="Powell A.J."/>
            <person name="Barry K."/>
            <person name="Miller A.N."/>
            <person name="Grigoriev I.V."/>
            <person name="Debuchy R."/>
            <person name="Gladieux P."/>
            <person name="Hiltunen Thoren M."/>
            <person name="Johannesson H."/>
        </authorList>
    </citation>
    <scope>NUCLEOTIDE SEQUENCE</scope>
    <source>
        <strain evidence="7">CBS 538.74</strain>
    </source>
</reference>
<dbReference type="PROSITE" id="PS01032">
    <property type="entry name" value="PPM_1"/>
    <property type="match status" value="1"/>
</dbReference>
<feature type="region of interest" description="Disordered" evidence="5">
    <location>
        <begin position="72"/>
        <end position="114"/>
    </location>
</feature>
<feature type="region of interest" description="Disordered" evidence="5">
    <location>
        <begin position="581"/>
        <end position="609"/>
    </location>
</feature>
<dbReference type="PANTHER" id="PTHR13832:SF589">
    <property type="entry name" value="[PYRUVATE DEHYDROGENASE [ACETYL-TRANSFERRING]]-PHOSPHATASE 2, MITOCHONDRIAL"/>
    <property type="match status" value="1"/>
</dbReference>
<feature type="compositionally biased region" description="Basic and acidic residues" evidence="5">
    <location>
        <begin position="228"/>
        <end position="247"/>
    </location>
</feature>
<evidence type="ECO:0000259" key="6">
    <source>
        <dbReference type="PROSITE" id="PS51746"/>
    </source>
</evidence>
<protein>
    <submittedName>
        <fullName evidence="7">Phosphatase 2C-like domain-containing protein</fullName>
    </submittedName>
</protein>
<keyword evidence="8" id="KW-1185">Reference proteome</keyword>
<feature type="region of interest" description="Disordered" evidence="5">
    <location>
        <begin position="301"/>
        <end position="334"/>
    </location>
</feature>
<evidence type="ECO:0000256" key="3">
    <source>
        <dbReference type="ARBA" id="ARBA00022912"/>
    </source>
</evidence>
<comment type="similarity">
    <text evidence="4">Belongs to the PP2C family.</text>
</comment>
<evidence type="ECO:0000256" key="4">
    <source>
        <dbReference type="RuleBase" id="RU003465"/>
    </source>
</evidence>
<evidence type="ECO:0000313" key="7">
    <source>
        <dbReference type="EMBL" id="KAK4155055.1"/>
    </source>
</evidence>
<keyword evidence="2 4" id="KW-0378">Hydrolase</keyword>
<evidence type="ECO:0000256" key="1">
    <source>
        <dbReference type="ARBA" id="ARBA00022723"/>
    </source>
</evidence>
<dbReference type="Gene3D" id="3.60.40.10">
    <property type="entry name" value="PPM-type phosphatase domain"/>
    <property type="match status" value="1"/>
</dbReference>
<feature type="compositionally biased region" description="Basic and acidic residues" evidence="5">
    <location>
        <begin position="590"/>
        <end position="609"/>
    </location>
</feature>
<dbReference type="AlphaFoldDB" id="A0AAN6VRE6"/>
<gene>
    <name evidence="7" type="ORF">C8A00DRAFT_42285</name>
</gene>
<evidence type="ECO:0000313" key="8">
    <source>
        <dbReference type="Proteomes" id="UP001302745"/>
    </source>
</evidence>
<sequence length="609" mass="65911">MGYVATLFHLHRQIQTGSATMSARALRTAGTRRPLRAPPRATVLALRDDPRHQLFNRSSRRGFHNYFVTHLPSSSLHPDSRSSAGPGHKLPRSASTPHTPGPGSVPAAAPSNMPSRDLTVVRIPLRSAKHHFGASNSRGQRAYNEDTNQAGTIRIPSFAKRVPVSLVRHQAARTAGEGTNADSALGDPQIFYFGVFDGHGGSECSEFLREELHGYIEEAAAEFGLKSSLERDPGAPDSMKDPERAIGSRETTQQQPQGQQEEEAATTGSPEAIKLESELLAEYKRTIGGYFRRFRPNYFTVPEAPSTRDPSSSSSSQSDPSPEEQPQTQTAHPTTTLEAVLTYAFLRADLDFVTAQARKPDPDDPYVSDNIPVNTDEILGCPHLPPSGHGIGGPARFKGGSTASVALISTPTPSPFWHPAAHSTLVVAHVGDTRILLCETATGLPFPLTSDHHPSSPTESRRLRRYVTDSLVTDSFGEERIQGLANSRAFGDMQAKRIGVSAEPDISRVDLKPAEFSFLVLVSDGVSGTLGDQEIVDVVKEAATPEEGARKVVGYATEVSGDGDNATCLVVRLGGWERRSEGGLGSLGTREVREMRRSEAMDPRRRGRR</sequence>
<dbReference type="InterPro" id="IPR015655">
    <property type="entry name" value="PP2C"/>
</dbReference>
<accession>A0AAN6VRE6</accession>
<dbReference type="InterPro" id="IPR036457">
    <property type="entry name" value="PPM-type-like_dom_sf"/>
</dbReference>
<evidence type="ECO:0000256" key="2">
    <source>
        <dbReference type="ARBA" id="ARBA00022801"/>
    </source>
</evidence>
<organism evidence="7 8">
    <name type="scientific">Chaetomidium leptoderma</name>
    <dbReference type="NCBI Taxonomy" id="669021"/>
    <lineage>
        <taxon>Eukaryota</taxon>
        <taxon>Fungi</taxon>
        <taxon>Dikarya</taxon>
        <taxon>Ascomycota</taxon>
        <taxon>Pezizomycotina</taxon>
        <taxon>Sordariomycetes</taxon>
        <taxon>Sordariomycetidae</taxon>
        <taxon>Sordariales</taxon>
        <taxon>Chaetomiaceae</taxon>
        <taxon>Chaetomidium</taxon>
    </lineage>
</organism>
<dbReference type="PANTHER" id="PTHR13832">
    <property type="entry name" value="PROTEIN PHOSPHATASE 2C"/>
    <property type="match status" value="1"/>
</dbReference>
<feature type="domain" description="PPM-type phosphatase" evidence="6">
    <location>
        <begin position="168"/>
        <end position="573"/>
    </location>
</feature>
<dbReference type="SUPFAM" id="SSF81606">
    <property type="entry name" value="PP2C-like"/>
    <property type="match status" value="1"/>
</dbReference>
<dbReference type="InterPro" id="IPR001932">
    <property type="entry name" value="PPM-type_phosphatase-like_dom"/>
</dbReference>
<dbReference type="CDD" id="cd00143">
    <property type="entry name" value="PP2Cc"/>
    <property type="match status" value="1"/>
</dbReference>
<keyword evidence="1" id="KW-0479">Metal-binding</keyword>
<keyword evidence="3 4" id="KW-0904">Protein phosphatase</keyword>
<dbReference type="GO" id="GO:0046872">
    <property type="term" value="F:metal ion binding"/>
    <property type="evidence" value="ECO:0007669"/>
    <property type="project" value="UniProtKB-KW"/>
</dbReference>
<feature type="region of interest" description="Disordered" evidence="5">
    <location>
        <begin position="226"/>
        <end position="272"/>
    </location>
</feature>
<proteinExistence type="inferred from homology"/>
<feature type="compositionally biased region" description="Low complexity" evidence="5">
    <location>
        <begin position="101"/>
        <end position="111"/>
    </location>
</feature>
<dbReference type="Pfam" id="PF00481">
    <property type="entry name" value="PP2C"/>
    <property type="match status" value="1"/>
</dbReference>
<name>A0AAN6VRE6_9PEZI</name>
<dbReference type="InterPro" id="IPR000222">
    <property type="entry name" value="PP2C_BS"/>
</dbReference>
<dbReference type="GO" id="GO:0004722">
    <property type="term" value="F:protein serine/threonine phosphatase activity"/>
    <property type="evidence" value="ECO:0007669"/>
    <property type="project" value="InterPro"/>
</dbReference>
<feature type="compositionally biased region" description="Low complexity" evidence="5">
    <location>
        <begin position="309"/>
        <end position="334"/>
    </location>
</feature>
<dbReference type="Proteomes" id="UP001302745">
    <property type="component" value="Unassembled WGS sequence"/>
</dbReference>
<feature type="compositionally biased region" description="Low complexity" evidence="5">
    <location>
        <begin position="250"/>
        <end position="259"/>
    </location>
</feature>
<dbReference type="SMART" id="SM00332">
    <property type="entry name" value="PP2Cc"/>
    <property type="match status" value="1"/>
</dbReference>
<dbReference type="EMBL" id="MU856896">
    <property type="protein sequence ID" value="KAK4155055.1"/>
    <property type="molecule type" value="Genomic_DNA"/>
</dbReference>
<dbReference type="PROSITE" id="PS51746">
    <property type="entry name" value="PPM_2"/>
    <property type="match status" value="1"/>
</dbReference>